<dbReference type="PANTHER" id="PTHR38468">
    <property type="entry name" value="SLL0939 PROTEIN"/>
    <property type="match status" value="1"/>
</dbReference>
<keyword evidence="4" id="KW-1185">Reference proteome</keyword>
<dbReference type="Proteomes" id="UP000749471">
    <property type="component" value="Unassembled WGS sequence"/>
</dbReference>
<organism evidence="3 4">
    <name type="scientific">Tissierella simiarum</name>
    <dbReference type="NCBI Taxonomy" id="2841534"/>
    <lineage>
        <taxon>Bacteria</taxon>
        <taxon>Bacillati</taxon>
        <taxon>Bacillota</taxon>
        <taxon>Tissierellia</taxon>
        <taxon>Tissierellales</taxon>
        <taxon>Tissierellaceae</taxon>
        <taxon>Tissierella</taxon>
    </lineage>
</organism>
<dbReference type="EMBL" id="JAHLPM010000014">
    <property type="protein sequence ID" value="MBU5439377.1"/>
    <property type="molecule type" value="Genomic_DNA"/>
</dbReference>
<accession>A0ABS6E9C9</accession>
<dbReference type="PANTHER" id="PTHR38468:SF1">
    <property type="entry name" value="SLL0939 PROTEIN"/>
    <property type="match status" value="1"/>
</dbReference>
<comment type="caution">
    <text evidence="3">The sequence shown here is derived from an EMBL/GenBank/DDBJ whole genome shotgun (WGS) entry which is preliminary data.</text>
</comment>
<evidence type="ECO:0000313" key="3">
    <source>
        <dbReference type="EMBL" id="MBU5439377.1"/>
    </source>
</evidence>
<dbReference type="InterPro" id="IPR012427">
    <property type="entry name" value="DUF1622"/>
</dbReference>
<keyword evidence="2" id="KW-0472">Membrane</keyword>
<reference evidence="3 4" key="1">
    <citation type="submission" date="2021-06" db="EMBL/GenBank/DDBJ databases">
        <authorList>
            <person name="Sun Q."/>
            <person name="Li D."/>
        </authorList>
    </citation>
    <scope>NUCLEOTIDE SEQUENCE [LARGE SCALE GENOMIC DNA]</scope>
    <source>
        <strain evidence="3 4">MSJ-40</strain>
    </source>
</reference>
<evidence type="ECO:0000313" key="4">
    <source>
        <dbReference type="Proteomes" id="UP000749471"/>
    </source>
</evidence>
<name>A0ABS6E9C9_9FIRM</name>
<feature type="transmembrane region" description="Helical" evidence="2">
    <location>
        <begin position="12"/>
        <end position="35"/>
    </location>
</feature>
<evidence type="ECO:0000256" key="2">
    <source>
        <dbReference type="SAM" id="Phobius"/>
    </source>
</evidence>
<keyword evidence="2" id="KW-1133">Transmembrane helix</keyword>
<feature type="transmembrane region" description="Helical" evidence="2">
    <location>
        <begin position="81"/>
        <end position="100"/>
    </location>
</feature>
<gene>
    <name evidence="3" type="ORF">KQI42_15265</name>
</gene>
<keyword evidence="2" id="KW-0812">Transmembrane</keyword>
<dbReference type="Pfam" id="PF07784">
    <property type="entry name" value="DUF1622"/>
    <property type="match status" value="1"/>
</dbReference>
<sequence>MEIEIFLERIIPYITGSLETVGVFIIVLASIKTFYQFVKGGFNFDDEEIKMELAKALAFSLEFKLAAEILKTVIVRTLDEFIILSAVVILRVILTFVIHWEIKSSETNDEPNGNGKSSIPKKKGE</sequence>
<evidence type="ECO:0000256" key="1">
    <source>
        <dbReference type="SAM" id="MobiDB-lite"/>
    </source>
</evidence>
<feature type="region of interest" description="Disordered" evidence="1">
    <location>
        <begin position="105"/>
        <end position="125"/>
    </location>
</feature>
<proteinExistence type="predicted"/>
<protein>
    <submittedName>
        <fullName evidence="3">DUF1622 domain-containing protein</fullName>
    </submittedName>
</protein>
<dbReference type="RefSeq" id="WP_216521083.1">
    <property type="nucleotide sequence ID" value="NZ_JAHLPM010000014.1"/>
</dbReference>